<proteinExistence type="predicted"/>
<dbReference type="OrthoDB" id="279005at2"/>
<reference evidence="1" key="1">
    <citation type="submission" date="2018-10" db="EMBL/GenBank/DDBJ databases">
        <title>Acidithiobacillus sulfuriphilus sp. nov.: an extremely acidophilic sulfur-oxidizing chemolithotroph isolated from a neutral pH environment.</title>
        <authorList>
            <person name="Falagan C."/>
            <person name="Moya-Beltran A."/>
            <person name="Quatrini R."/>
            <person name="Johnson D.B."/>
        </authorList>
    </citation>
    <scope>NUCLEOTIDE SEQUENCE [LARGE SCALE GENOMIC DNA]</scope>
    <source>
        <strain evidence="1">CJ-2</strain>
    </source>
</reference>
<comment type="caution">
    <text evidence="1">The sequence shown here is derived from an EMBL/GenBank/DDBJ whole genome shotgun (WGS) entry which is preliminary data.</text>
</comment>
<evidence type="ECO:0000313" key="1">
    <source>
        <dbReference type="EMBL" id="RNF58215.1"/>
    </source>
</evidence>
<accession>A0A3M8QPQ3</accession>
<protein>
    <submittedName>
        <fullName evidence="1">Uncharacterized protein</fullName>
    </submittedName>
</protein>
<organism evidence="1">
    <name type="scientific">Acidithiobacillus sulfuriphilus</name>
    <dbReference type="NCBI Taxonomy" id="1867749"/>
    <lineage>
        <taxon>Bacteria</taxon>
        <taxon>Pseudomonadati</taxon>
        <taxon>Pseudomonadota</taxon>
        <taxon>Acidithiobacillia</taxon>
        <taxon>Acidithiobacillales</taxon>
        <taxon>Acidithiobacillaceae</taxon>
        <taxon>Acidithiobacillus</taxon>
    </lineage>
</organism>
<gene>
    <name evidence="1" type="ORF">EC580_12735</name>
</gene>
<dbReference type="AlphaFoldDB" id="A0A3M8QPQ3"/>
<dbReference type="RefSeq" id="WP_123105644.1">
    <property type="nucleotide sequence ID" value="NZ_CP127527.1"/>
</dbReference>
<name>A0A3M8QPQ3_9PROT</name>
<dbReference type="EMBL" id="RIZI01000191">
    <property type="protein sequence ID" value="RNF58215.1"/>
    <property type="molecule type" value="Genomic_DNA"/>
</dbReference>
<sequence>MAPLRRPSVAPYCRPVTIGKVGKSSVSAKPAGKSRFADLVNYVAREADGKGREVDRGEMGVLNMDAHAKSLGFTIKQMDRVIAKFAQPAQPTNHATFSAG</sequence>